<dbReference type="GO" id="GO:0004337">
    <property type="term" value="F:(2E,6E)-farnesyl diphosphate synthase activity"/>
    <property type="evidence" value="ECO:0007669"/>
    <property type="project" value="TreeGrafter"/>
</dbReference>
<sequence>MFQALEYNLPHGKRIRGLLVVLSYMYFSNGNNNRLRMANLIGWVIELVIFKLLIFKLQASFLIHDDIIDEASTRRGQPCWYQTQKAQHGLIAINDGLLMYIATYRLLKKILIPEEEYEVIYHKIRDVFEDCSYRTCIGQTLDVLSSFSANPGKTFPCEMHSFEDRLNAISAWKTAHYSFILPVYCGMILVKPHYYS</sequence>
<evidence type="ECO:0000256" key="3">
    <source>
        <dbReference type="ARBA" id="ARBA00022723"/>
    </source>
</evidence>
<reference evidence="6" key="1">
    <citation type="submission" date="2018-11" db="EMBL/GenBank/DDBJ databases">
        <authorList>
            <consortium name="Pathogen Informatics"/>
        </authorList>
    </citation>
    <scope>NUCLEOTIDE SEQUENCE</scope>
</reference>
<dbReference type="GO" id="GO:0046872">
    <property type="term" value="F:metal ion binding"/>
    <property type="evidence" value="ECO:0007669"/>
    <property type="project" value="UniProtKB-KW"/>
</dbReference>
<dbReference type="Pfam" id="PF00348">
    <property type="entry name" value="polyprenyl_synt"/>
    <property type="match status" value="1"/>
</dbReference>
<keyword evidence="7" id="KW-1185">Reference proteome</keyword>
<name>A0A448WFN7_9PLAT</name>
<dbReference type="InterPro" id="IPR039702">
    <property type="entry name" value="FPS1-like"/>
</dbReference>
<dbReference type="OrthoDB" id="10257492at2759"/>
<keyword evidence="4" id="KW-0460">Magnesium</keyword>
<dbReference type="SUPFAM" id="SSF48576">
    <property type="entry name" value="Terpenoid synthases"/>
    <property type="match status" value="1"/>
</dbReference>
<evidence type="ECO:0000256" key="4">
    <source>
        <dbReference type="ARBA" id="ARBA00022842"/>
    </source>
</evidence>
<evidence type="ECO:0000256" key="5">
    <source>
        <dbReference type="ARBA" id="ARBA00034546"/>
    </source>
</evidence>
<dbReference type="InterPro" id="IPR033749">
    <property type="entry name" value="Polyprenyl_synt_CS"/>
</dbReference>
<dbReference type="PANTHER" id="PTHR11525">
    <property type="entry name" value="FARNESYL-PYROPHOSPHATE SYNTHETASE"/>
    <property type="match status" value="1"/>
</dbReference>
<keyword evidence="2" id="KW-0808">Transferase</keyword>
<proteinExistence type="predicted"/>
<evidence type="ECO:0000313" key="6">
    <source>
        <dbReference type="EMBL" id="VEL10537.1"/>
    </source>
</evidence>
<organism evidence="6 7">
    <name type="scientific">Protopolystoma xenopodis</name>
    <dbReference type="NCBI Taxonomy" id="117903"/>
    <lineage>
        <taxon>Eukaryota</taxon>
        <taxon>Metazoa</taxon>
        <taxon>Spiralia</taxon>
        <taxon>Lophotrochozoa</taxon>
        <taxon>Platyhelminthes</taxon>
        <taxon>Monogenea</taxon>
        <taxon>Polyopisthocotylea</taxon>
        <taxon>Polystomatidea</taxon>
        <taxon>Polystomatidae</taxon>
        <taxon>Protopolystoma</taxon>
    </lineage>
</organism>
<comment type="caution">
    <text evidence="6">The sequence shown here is derived from an EMBL/GenBank/DDBJ whole genome shotgun (WGS) entry which is preliminary data.</text>
</comment>
<evidence type="ECO:0000256" key="2">
    <source>
        <dbReference type="ARBA" id="ARBA00022679"/>
    </source>
</evidence>
<dbReference type="PROSITE" id="PS00723">
    <property type="entry name" value="POLYPRENYL_SYNTHASE_1"/>
    <property type="match status" value="1"/>
</dbReference>
<dbReference type="GO" id="GO:0005737">
    <property type="term" value="C:cytoplasm"/>
    <property type="evidence" value="ECO:0007669"/>
    <property type="project" value="TreeGrafter"/>
</dbReference>
<evidence type="ECO:0000313" key="7">
    <source>
        <dbReference type="Proteomes" id="UP000784294"/>
    </source>
</evidence>
<gene>
    <name evidence="6" type="ORF">PXEA_LOCUS3977</name>
</gene>
<dbReference type="AlphaFoldDB" id="A0A448WFN7"/>
<dbReference type="GO" id="GO:0004161">
    <property type="term" value="F:dimethylallyltranstransferase activity"/>
    <property type="evidence" value="ECO:0007669"/>
    <property type="project" value="TreeGrafter"/>
</dbReference>
<dbReference type="Gene3D" id="1.10.600.10">
    <property type="entry name" value="Farnesyl Diphosphate Synthase"/>
    <property type="match status" value="1"/>
</dbReference>
<protein>
    <recommendedName>
        <fullName evidence="5">Farnesyl pyrophosphate synthase</fullName>
    </recommendedName>
</protein>
<dbReference type="InterPro" id="IPR008949">
    <property type="entry name" value="Isoprenoid_synthase_dom_sf"/>
</dbReference>
<dbReference type="GO" id="GO:0045337">
    <property type="term" value="P:farnesyl diphosphate biosynthetic process"/>
    <property type="evidence" value="ECO:0007669"/>
    <property type="project" value="TreeGrafter"/>
</dbReference>
<dbReference type="Proteomes" id="UP000784294">
    <property type="component" value="Unassembled WGS sequence"/>
</dbReference>
<accession>A0A448WFN7</accession>
<keyword evidence="3" id="KW-0479">Metal-binding</keyword>
<comment type="cofactor">
    <cofactor evidence="1">
        <name>Mg(2+)</name>
        <dbReference type="ChEBI" id="CHEBI:18420"/>
    </cofactor>
</comment>
<dbReference type="EMBL" id="CAAALY010009296">
    <property type="protein sequence ID" value="VEL10537.1"/>
    <property type="molecule type" value="Genomic_DNA"/>
</dbReference>
<dbReference type="PANTHER" id="PTHR11525:SF0">
    <property type="entry name" value="FARNESYL PYROPHOSPHATE SYNTHASE"/>
    <property type="match status" value="1"/>
</dbReference>
<dbReference type="InterPro" id="IPR000092">
    <property type="entry name" value="Polyprenyl_synt"/>
</dbReference>
<evidence type="ECO:0000256" key="1">
    <source>
        <dbReference type="ARBA" id="ARBA00001946"/>
    </source>
</evidence>